<name>A0A2A5QX12_9EURY</name>
<reference evidence="1 2" key="1">
    <citation type="submission" date="2017-09" db="EMBL/GenBank/DDBJ databases">
        <title>Genome sequences of Natrinema ejinorence JCM 13890T.</title>
        <authorList>
            <person name="Roh S.W."/>
            <person name="Kim Y.B."/>
            <person name="Kim J.Y."/>
        </authorList>
    </citation>
    <scope>NUCLEOTIDE SEQUENCE [LARGE SCALE GENOMIC DNA]</scope>
    <source>
        <strain evidence="1 2">JCM 13890</strain>
    </source>
</reference>
<evidence type="ECO:0008006" key="3">
    <source>
        <dbReference type="Google" id="ProtNLM"/>
    </source>
</evidence>
<protein>
    <recommendedName>
        <fullName evidence="3">Flagella cluster protein</fullName>
    </recommendedName>
</protein>
<comment type="caution">
    <text evidence="1">The sequence shown here is derived from an EMBL/GenBank/DDBJ whole genome shotgun (WGS) entry which is preliminary data.</text>
</comment>
<dbReference type="RefSeq" id="WP_097380231.1">
    <property type="nucleotide sequence ID" value="NZ_NXNI01000001.1"/>
</dbReference>
<gene>
    <name evidence="1" type="ORF">CP557_12585</name>
</gene>
<evidence type="ECO:0000313" key="1">
    <source>
        <dbReference type="EMBL" id="PCR91289.1"/>
    </source>
</evidence>
<dbReference type="EMBL" id="NXNI01000001">
    <property type="protein sequence ID" value="PCR91289.1"/>
    <property type="molecule type" value="Genomic_DNA"/>
</dbReference>
<accession>A0A2A5QX12</accession>
<dbReference type="Pfam" id="PF24110">
    <property type="entry name" value="DUF7385"/>
    <property type="match status" value="1"/>
</dbReference>
<proteinExistence type="predicted"/>
<dbReference type="OrthoDB" id="191000at2157"/>
<sequence>MDDIDLDELVASLTLREENQAIKSYQNTVAVSCPACDSRFDDLIVCKENPTSLNLSRQLDLCVGSADGQAVIFTHKK</sequence>
<evidence type="ECO:0000313" key="2">
    <source>
        <dbReference type="Proteomes" id="UP000219689"/>
    </source>
</evidence>
<dbReference type="AlphaFoldDB" id="A0A2A5QX12"/>
<organism evidence="1 2">
    <name type="scientific">Natrinema ejinorense</name>
    <dbReference type="NCBI Taxonomy" id="373386"/>
    <lineage>
        <taxon>Archaea</taxon>
        <taxon>Methanobacteriati</taxon>
        <taxon>Methanobacteriota</taxon>
        <taxon>Stenosarchaea group</taxon>
        <taxon>Halobacteria</taxon>
        <taxon>Halobacteriales</taxon>
        <taxon>Natrialbaceae</taxon>
        <taxon>Natrinema</taxon>
    </lineage>
</organism>
<dbReference type="InterPro" id="IPR055809">
    <property type="entry name" value="DUF7385"/>
</dbReference>
<dbReference type="Proteomes" id="UP000219689">
    <property type="component" value="Unassembled WGS sequence"/>
</dbReference>
<keyword evidence="2" id="KW-1185">Reference proteome</keyword>